<dbReference type="EMBL" id="BARU01012339">
    <property type="protein sequence ID" value="GAH39969.1"/>
    <property type="molecule type" value="Genomic_DNA"/>
</dbReference>
<proteinExistence type="predicted"/>
<dbReference type="AlphaFoldDB" id="X1GEG5"/>
<gene>
    <name evidence="1" type="ORF">S03H2_22801</name>
</gene>
<organism evidence="1">
    <name type="scientific">marine sediment metagenome</name>
    <dbReference type="NCBI Taxonomy" id="412755"/>
    <lineage>
        <taxon>unclassified sequences</taxon>
        <taxon>metagenomes</taxon>
        <taxon>ecological metagenomes</taxon>
    </lineage>
</organism>
<feature type="non-terminal residue" evidence="1">
    <location>
        <position position="194"/>
    </location>
</feature>
<evidence type="ECO:0000313" key="1">
    <source>
        <dbReference type="EMBL" id="GAH39969.1"/>
    </source>
</evidence>
<accession>X1GEG5</accession>
<sequence length="194" mass="21333">MKPGSIIASSIPPSRKFLAVLDTFEAILLEVIGHVHPTEGNSTPEKRMDIGIGRIRKRWDPETSARRAHLVLVDMDFKGTKKKKVNLRAKFDVIVFADENADIIKTGRRSPSSRYARYYSGSIPPEYEGGIGQEGVEALKSFVEQGGILVTLNSACGLAFNEFNVPAGNALERVDRSKFSCPGSILRVKVDNKS</sequence>
<protein>
    <submittedName>
        <fullName evidence="1">Uncharacterized protein</fullName>
    </submittedName>
</protein>
<comment type="caution">
    <text evidence="1">The sequence shown here is derived from an EMBL/GenBank/DDBJ whole genome shotgun (WGS) entry which is preliminary data.</text>
</comment>
<reference evidence="1" key="1">
    <citation type="journal article" date="2014" name="Front. Microbiol.">
        <title>High frequency of phylogenetically diverse reductive dehalogenase-homologous genes in deep subseafloor sedimentary metagenomes.</title>
        <authorList>
            <person name="Kawai M."/>
            <person name="Futagami T."/>
            <person name="Toyoda A."/>
            <person name="Takaki Y."/>
            <person name="Nishi S."/>
            <person name="Hori S."/>
            <person name="Arai W."/>
            <person name="Tsubouchi T."/>
            <person name="Morono Y."/>
            <person name="Uchiyama I."/>
            <person name="Ito T."/>
            <person name="Fujiyama A."/>
            <person name="Inagaki F."/>
            <person name="Takami H."/>
        </authorList>
    </citation>
    <scope>NUCLEOTIDE SEQUENCE</scope>
    <source>
        <strain evidence="1">Expedition CK06-06</strain>
    </source>
</reference>
<name>X1GEG5_9ZZZZ</name>